<evidence type="ECO:0000256" key="1">
    <source>
        <dbReference type="ARBA" id="ARBA00004496"/>
    </source>
</evidence>
<feature type="domain" description="YrdC-like" evidence="15">
    <location>
        <begin position="14"/>
        <end position="200"/>
    </location>
</feature>
<keyword evidence="8 13" id="KW-0548">Nucleotidyltransferase</keyword>
<dbReference type="NCBIfam" id="TIGR00057">
    <property type="entry name" value="L-threonylcarbamoyladenylate synthase"/>
    <property type="match status" value="1"/>
</dbReference>
<feature type="binding site" evidence="14">
    <location>
        <position position="144"/>
    </location>
    <ligand>
        <name>ATP</name>
        <dbReference type="ChEBI" id="CHEBI:30616"/>
    </ligand>
</feature>
<dbReference type="PANTHER" id="PTHR17490:SF16">
    <property type="entry name" value="THREONYLCARBAMOYL-AMP SYNTHASE"/>
    <property type="match status" value="1"/>
</dbReference>
<keyword evidence="6 13" id="KW-0808">Transferase</keyword>
<accession>A0A097ANG0</accession>
<dbReference type="PANTHER" id="PTHR17490">
    <property type="entry name" value="SUA5"/>
    <property type="match status" value="1"/>
</dbReference>
<dbReference type="InterPro" id="IPR006070">
    <property type="entry name" value="Sua5-like_dom"/>
</dbReference>
<feature type="binding site" evidence="14">
    <location>
        <position position="63"/>
    </location>
    <ligand>
        <name>ATP</name>
        <dbReference type="ChEBI" id="CHEBI:30616"/>
    </ligand>
</feature>
<dbReference type="Pfam" id="PF03481">
    <property type="entry name" value="Sua5_C"/>
    <property type="match status" value="1"/>
</dbReference>
<dbReference type="Pfam" id="PF01300">
    <property type="entry name" value="Sua5_yciO_yrdC"/>
    <property type="match status" value="1"/>
</dbReference>
<organism evidence="16 17">
    <name type="scientific">Thermoanaerobacter kivui</name>
    <name type="common">Acetogenium kivui</name>
    <dbReference type="NCBI Taxonomy" id="2325"/>
    <lineage>
        <taxon>Bacteria</taxon>
        <taxon>Bacillati</taxon>
        <taxon>Bacillota</taxon>
        <taxon>Clostridia</taxon>
        <taxon>Thermoanaerobacterales</taxon>
        <taxon>Thermoanaerobacteraceae</taxon>
        <taxon>Thermoanaerobacter</taxon>
    </lineage>
</organism>
<dbReference type="GO" id="GO:0061710">
    <property type="term" value="F:L-threonylcarbamoyladenylate synthase"/>
    <property type="evidence" value="ECO:0007669"/>
    <property type="project" value="UniProtKB-EC"/>
</dbReference>
<evidence type="ECO:0000313" key="16">
    <source>
        <dbReference type="EMBL" id="AIS51356.1"/>
    </source>
</evidence>
<dbReference type="EC" id="2.7.7.87" evidence="3 13"/>
<evidence type="ECO:0000256" key="3">
    <source>
        <dbReference type="ARBA" id="ARBA00012584"/>
    </source>
</evidence>
<dbReference type="InterPro" id="IPR050156">
    <property type="entry name" value="TC-AMP_synthase_SUA5"/>
</dbReference>
<feature type="binding site" evidence="14">
    <location>
        <position position="196"/>
    </location>
    <ligand>
        <name>ATP</name>
        <dbReference type="ChEBI" id="CHEBI:30616"/>
    </ligand>
</feature>
<dbReference type="FunFam" id="3.90.870.10:FF:000009">
    <property type="entry name" value="Threonylcarbamoyl-AMP synthase, putative"/>
    <property type="match status" value="1"/>
</dbReference>
<sequence length="354" mass="38992">MTKIIKIDRNKPDVSLIDFAAEVIRKGGLVAFPTETVYGIGANSFDIEAVKKIFIAKGRPQDNPLILHIADIEVVYDLTLHVPEKAKVLMERFWPGPLTLIFKKSDKVPSVNTAGMDTVAIRMPSNKIAHLLIKRAGVPISAPSANVFGKPSPTDASHVIEDLYGKIDVIIDGGKCDVGVESTVLDLTEKVPVILRPGAVTVEMLKGLIGDVLIDPSLLKKPDENIKPKSPGMKYKHYSPNAEVYIVKGDLKKVVKKIQELTEEQLKYGKKVGIMATVQTSTQYKNGEIIVVGDRDKPETIAKNLFEVLREFDRRGVDVVFSESFDYDNIGLAIMNRLEKAAGYKEIIAEGESQ</sequence>
<evidence type="ECO:0000256" key="13">
    <source>
        <dbReference type="PIRNR" id="PIRNR004930"/>
    </source>
</evidence>
<evidence type="ECO:0000256" key="7">
    <source>
        <dbReference type="ARBA" id="ARBA00022694"/>
    </source>
</evidence>
<dbReference type="GO" id="GO:0003725">
    <property type="term" value="F:double-stranded RNA binding"/>
    <property type="evidence" value="ECO:0007669"/>
    <property type="project" value="UniProtKB-UniRule"/>
</dbReference>
<comment type="catalytic activity">
    <reaction evidence="12 13">
        <text>L-threonine + hydrogencarbonate + ATP = L-threonylcarbamoyladenylate + diphosphate + H2O</text>
        <dbReference type="Rhea" id="RHEA:36407"/>
        <dbReference type="ChEBI" id="CHEBI:15377"/>
        <dbReference type="ChEBI" id="CHEBI:17544"/>
        <dbReference type="ChEBI" id="CHEBI:30616"/>
        <dbReference type="ChEBI" id="CHEBI:33019"/>
        <dbReference type="ChEBI" id="CHEBI:57926"/>
        <dbReference type="ChEBI" id="CHEBI:73682"/>
        <dbReference type="EC" id="2.7.7.87"/>
    </reaction>
</comment>
<dbReference type="Proteomes" id="UP000029669">
    <property type="component" value="Chromosome"/>
</dbReference>
<dbReference type="Gene3D" id="3.90.870.10">
    <property type="entry name" value="DHBP synthase"/>
    <property type="match status" value="1"/>
</dbReference>
<dbReference type="EMBL" id="CP009170">
    <property type="protein sequence ID" value="AIS51356.1"/>
    <property type="molecule type" value="Genomic_DNA"/>
</dbReference>
<keyword evidence="10 13" id="KW-0067">ATP-binding</keyword>
<keyword evidence="17" id="KW-1185">Reference proteome</keyword>
<dbReference type="SUPFAM" id="SSF55821">
    <property type="entry name" value="YrdC/RibB"/>
    <property type="match status" value="1"/>
</dbReference>
<evidence type="ECO:0000256" key="14">
    <source>
        <dbReference type="PIRSR" id="PIRSR004930-1"/>
    </source>
</evidence>
<dbReference type="STRING" id="2325.TKV_c01510"/>
<dbReference type="GO" id="GO:0005524">
    <property type="term" value="F:ATP binding"/>
    <property type="evidence" value="ECO:0007669"/>
    <property type="project" value="UniProtKB-UniRule"/>
</dbReference>
<keyword evidence="7 13" id="KW-0819">tRNA processing</keyword>
<dbReference type="HOGENOM" id="CLU_031397_0_0_9"/>
<evidence type="ECO:0000256" key="12">
    <source>
        <dbReference type="ARBA" id="ARBA00048366"/>
    </source>
</evidence>
<reference evidence="17" key="1">
    <citation type="journal article" date="2015" name="Genome Announc.">
        <title>Whole-Genome Sequences of 80 Environmental and Clinical Isolates of Burkholderia pseudomallei.</title>
        <authorList>
            <person name="Johnson S.L."/>
            <person name="Baker A.L."/>
            <person name="Chain P.S."/>
            <person name="Currie B.J."/>
            <person name="Daligault H.E."/>
            <person name="Davenport K.W."/>
            <person name="Davis C.B."/>
            <person name="Inglis T.J."/>
            <person name="Kaestli M."/>
            <person name="Koren S."/>
            <person name="Mayo M."/>
            <person name="Merritt A.J."/>
            <person name="Price E.P."/>
            <person name="Sarovich D.S."/>
            <person name="Warner J."/>
            <person name="Rosovitz M.J."/>
        </authorList>
    </citation>
    <scope>NUCLEOTIDE SEQUENCE [LARGE SCALE GENOMIC DNA]</scope>
    <source>
        <strain evidence="17">DSM 2030</strain>
    </source>
</reference>
<feature type="binding site" evidence="14">
    <location>
        <position position="36"/>
    </location>
    <ligand>
        <name>L-threonine</name>
        <dbReference type="ChEBI" id="CHEBI:57926"/>
    </ligand>
</feature>
<feature type="binding site" evidence="14">
    <location>
        <position position="142"/>
    </location>
    <ligand>
        <name>L-threonine</name>
        <dbReference type="ChEBI" id="CHEBI:57926"/>
    </ligand>
</feature>
<gene>
    <name evidence="16" type="primary">sua</name>
    <name evidence="16" type="ORF">TKV_c01510</name>
</gene>
<evidence type="ECO:0000259" key="15">
    <source>
        <dbReference type="PROSITE" id="PS51163"/>
    </source>
</evidence>
<dbReference type="GO" id="GO:0005737">
    <property type="term" value="C:cytoplasm"/>
    <property type="evidence" value="ECO:0007669"/>
    <property type="project" value="UniProtKB-SubCell"/>
</dbReference>
<feature type="binding site" evidence="14">
    <location>
        <position position="152"/>
    </location>
    <ligand>
        <name>ATP</name>
        <dbReference type="ChEBI" id="CHEBI:30616"/>
    </ligand>
</feature>
<feature type="binding site" evidence="14">
    <location>
        <position position="238"/>
    </location>
    <ligand>
        <name>ATP</name>
        <dbReference type="ChEBI" id="CHEBI:30616"/>
    </ligand>
</feature>
<dbReference type="KEGG" id="tki:TKV_c01510"/>
<dbReference type="GO" id="GO:0000049">
    <property type="term" value="F:tRNA binding"/>
    <property type="evidence" value="ECO:0007669"/>
    <property type="project" value="TreeGrafter"/>
</dbReference>
<feature type="binding site" evidence="14">
    <location>
        <position position="182"/>
    </location>
    <ligand>
        <name>L-threonine</name>
        <dbReference type="ChEBI" id="CHEBI:57926"/>
    </ligand>
</feature>
<dbReference type="InterPro" id="IPR005145">
    <property type="entry name" value="Sua5_C"/>
</dbReference>
<evidence type="ECO:0000256" key="2">
    <source>
        <dbReference type="ARBA" id="ARBA00007663"/>
    </source>
</evidence>
<evidence type="ECO:0000256" key="8">
    <source>
        <dbReference type="ARBA" id="ARBA00022695"/>
    </source>
</evidence>
<feature type="binding site" evidence="14">
    <location>
        <position position="118"/>
    </location>
    <ligand>
        <name>ATP</name>
        <dbReference type="ChEBI" id="CHEBI:30616"/>
    </ligand>
</feature>
<name>A0A097ANG0_THEKI</name>
<comment type="function">
    <text evidence="13">Required for the formation of a threonylcarbamoyl group on adenosine at position 37 (t(6)A37) in tRNAs that read codons beginning with adenine.</text>
</comment>
<dbReference type="OrthoDB" id="9814580at2"/>
<feature type="binding site" evidence="14">
    <location>
        <position position="122"/>
    </location>
    <ligand>
        <name>L-threonine</name>
        <dbReference type="ChEBI" id="CHEBI:57926"/>
    </ligand>
</feature>
<comment type="subcellular location">
    <subcellularLocation>
        <location evidence="1 13">Cytoplasm</location>
    </subcellularLocation>
</comment>
<dbReference type="GO" id="GO:0008033">
    <property type="term" value="P:tRNA processing"/>
    <property type="evidence" value="ECO:0007669"/>
    <property type="project" value="UniProtKB-KW"/>
</dbReference>
<feature type="binding site" evidence="14">
    <location>
        <position position="68"/>
    </location>
    <ligand>
        <name>L-threonine</name>
        <dbReference type="ChEBI" id="CHEBI:57926"/>
    </ligand>
</feature>
<comment type="similarity">
    <text evidence="2 13">Belongs to the SUA5 family.</text>
</comment>
<evidence type="ECO:0000256" key="4">
    <source>
        <dbReference type="ARBA" id="ARBA00015492"/>
    </source>
</evidence>
<dbReference type="AlphaFoldDB" id="A0A097ANG0"/>
<proteinExistence type="inferred from homology"/>
<keyword evidence="5 13" id="KW-0963">Cytoplasm</keyword>
<dbReference type="FunFam" id="3.40.50.11030:FF:000001">
    <property type="entry name" value="Threonylcarbamoyl-AMP synthase"/>
    <property type="match status" value="1"/>
</dbReference>
<dbReference type="GO" id="GO:0006450">
    <property type="term" value="P:regulation of translational fidelity"/>
    <property type="evidence" value="ECO:0007669"/>
    <property type="project" value="TreeGrafter"/>
</dbReference>
<dbReference type="InterPro" id="IPR038385">
    <property type="entry name" value="Sua5/YwlC_C"/>
</dbReference>
<keyword evidence="9 13" id="KW-0547">Nucleotide-binding</keyword>
<evidence type="ECO:0000256" key="10">
    <source>
        <dbReference type="ARBA" id="ARBA00022840"/>
    </source>
</evidence>
<evidence type="ECO:0000256" key="6">
    <source>
        <dbReference type="ARBA" id="ARBA00022679"/>
    </source>
</evidence>
<dbReference type="Gene3D" id="3.40.50.11030">
    <property type="entry name" value="Threonylcarbamoyl-AMP synthase, C-terminal domain"/>
    <property type="match status" value="1"/>
</dbReference>
<protein>
    <recommendedName>
        <fullName evidence="4 13">Threonylcarbamoyl-AMP synthase</fullName>
        <shortName evidence="13">TC-AMP synthase</shortName>
        <ecNumber evidence="3 13">2.7.7.87</ecNumber>
    </recommendedName>
    <alternativeName>
        <fullName evidence="11 13">L-threonylcarbamoyladenylate synthase</fullName>
    </alternativeName>
</protein>
<evidence type="ECO:0000313" key="17">
    <source>
        <dbReference type="Proteomes" id="UP000029669"/>
    </source>
</evidence>
<dbReference type="eggNOG" id="COG0009">
    <property type="taxonomic scope" value="Bacteria"/>
</dbReference>
<dbReference type="PIRSF" id="PIRSF004930">
    <property type="entry name" value="Tln_factor_SUA5"/>
    <property type="match status" value="1"/>
</dbReference>
<evidence type="ECO:0000256" key="9">
    <source>
        <dbReference type="ARBA" id="ARBA00022741"/>
    </source>
</evidence>
<evidence type="ECO:0000256" key="11">
    <source>
        <dbReference type="ARBA" id="ARBA00029774"/>
    </source>
</evidence>
<dbReference type="PROSITE" id="PS51163">
    <property type="entry name" value="YRDC"/>
    <property type="match status" value="1"/>
</dbReference>
<dbReference type="InterPro" id="IPR010923">
    <property type="entry name" value="T(6)A37_SUA5"/>
</dbReference>
<dbReference type="InterPro" id="IPR017945">
    <property type="entry name" value="DHBP_synth_RibB-like_a/b_dom"/>
</dbReference>
<evidence type="ECO:0000256" key="5">
    <source>
        <dbReference type="ARBA" id="ARBA00022490"/>
    </source>
</evidence>
<dbReference type="RefSeq" id="WP_049684350.1">
    <property type="nucleotide sequence ID" value="NZ_CP009170.1"/>
</dbReference>
<feature type="binding site" evidence="14">
    <location>
        <position position="59"/>
    </location>
    <ligand>
        <name>ATP</name>
        <dbReference type="ChEBI" id="CHEBI:30616"/>
    </ligand>
</feature>